<dbReference type="InterPro" id="IPR013651">
    <property type="entry name" value="ATP-grasp_RimK-type"/>
</dbReference>
<evidence type="ECO:0000256" key="1">
    <source>
        <dbReference type="PROSITE-ProRule" id="PRU00409"/>
    </source>
</evidence>
<proteinExistence type="predicted"/>
<feature type="domain" description="ATP-grasp" evidence="2">
    <location>
        <begin position="127"/>
        <end position="299"/>
    </location>
</feature>
<name>A0A517SDB7_9PLAN</name>
<keyword evidence="1" id="KW-0067">ATP-binding</keyword>
<sequence length="301" mass="33381">MPILILGGEDDEHAMHVLQFLARIGRPAFLLDSRRFPQNLRISWSPDTGSGFITIEDGRTIPLEEISAVYWRNYFGVLSPRLPDSDQSYIAQNDSRSLFESLLIQLPARWVNSWAAYQSHQTKPAQLAILAAAGIPVPPTLVTNDPDAVREFVRRHSRVISKPVQGGAHARRLALKDLSSQRLRNLAIAPIALQEEIVGESVRVFIAGEALHACEFETSALDYRDDPSARLKLIALPSDVADFCRRAAAVLGLVWTGIDLRRTVDGRYVLLEANPSPMFLGFEERTGLPLTTSLIDLLIAP</sequence>
<dbReference type="InParanoid" id="A0A517SDB7"/>
<dbReference type="Gene3D" id="3.30.470.20">
    <property type="entry name" value="ATP-grasp fold, B domain"/>
    <property type="match status" value="1"/>
</dbReference>
<evidence type="ECO:0000313" key="3">
    <source>
        <dbReference type="EMBL" id="QDT54116.1"/>
    </source>
</evidence>
<dbReference type="PANTHER" id="PTHR21621">
    <property type="entry name" value="RIBOSOMAL PROTEIN S6 MODIFICATION PROTEIN"/>
    <property type="match status" value="1"/>
</dbReference>
<dbReference type="GO" id="GO:0005840">
    <property type="term" value="C:ribosome"/>
    <property type="evidence" value="ECO:0007669"/>
    <property type="project" value="UniProtKB-KW"/>
</dbReference>
<dbReference type="InterPro" id="IPR011761">
    <property type="entry name" value="ATP-grasp"/>
</dbReference>
<evidence type="ECO:0000259" key="2">
    <source>
        <dbReference type="PROSITE" id="PS50975"/>
    </source>
</evidence>
<dbReference type="SUPFAM" id="SSF56059">
    <property type="entry name" value="Glutathione synthetase ATP-binding domain-like"/>
    <property type="match status" value="1"/>
</dbReference>
<dbReference type="GO" id="GO:0005524">
    <property type="term" value="F:ATP binding"/>
    <property type="evidence" value="ECO:0007669"/>
    <property type="project" value="UniProtKB-UniRule"/>
</dbReference>
<dbReference type="Pfam" id="PF08443">
    <property type="entry name" value="RimK"/>
    <property type="match status" value="1"/>
</dbReference>
<reference evidence="3 4" key="1">
    <citation type="submission" date="2019-02" db="EMBL/GenBank/DDBJ databases">
        <title>Deep-cultivation of Planctomycetes and their phenomic and genomic characterization uncovers novel biology.</title>
        <authorList>
            <person name="Wiegand S."/>
            <person name="Jogler M."/>
            <person name="Boedeker C."/>
            <person name="Pinto D."/>
            <person name="Vollmers J."/>
            <person name="Rivas-Marin E."/>
            <person name="Kohn T."/>
            <person name="Peeters S.H."/>
            <person name="Heuer A."/>
            <person name="Rast P."/>
            <person name="Oberbeckmann S."/>
            <person name="Bunk B."/>
            <person name="Jeske O."/>
            <person name="Meyerdierks A."/>
            <person name="Storesund J.E."/>
            <person name="Kallscheuer N."/>
            <person name="Luecker S."/>
            <person name="Lage O.M."/>
            <person name="Pohl T."/>
            <person name="Merkel B.J."/>
            <person name="Hornburger P."/>
            <person name="Mueller R.-W."/>
            <person name="Bruemmer F."/>
            <person name="Labrenz M."/>
            <person name="Spormann A.M."/>
            <person name="Op den Camp H."/>
            <person name="Overmann J."/>
            <person name="Amann R."/>
            <person name="Jetten M.S.M."/>
            <person name="Mascher T."/>
            <person name="Medema M.H."/>
            <person name="Devos D.P."/>
            <person name="Kaster A.-K."/>
            <person name="Ovreas L."/>
            <person name="Rohde M."/>
            <person name="Galperin M.Y."/>
            <person name="Jogler C."/>
        </authorList>
    </citation>
    <scope>NUCLEOTIDE SEQUENCE [LARGE SCALE GENOMIC DNA]</scope>
    <source>
        <strain evidence="3 4">Pan44</strain>
    </source>
</reference>
<dbReference type="OrthoDB" id="583309at2"/>
<dbReference type="Proteomes" id="UP000315700">
    <property type="component" value="Chromosome"/>
</dbReference>
<keyword evidence="3" id="KW-0689">Ribosomal protein</keyword>
<keyword evidence="3" id="KW-0436">Ligase</keyword>
<evidence type="ECO:0000313" key="4">
    <source>
        <dbReference type="Proteomes" id="UP000315700"/>
    </source>
</evidence>
<dbReference type="AlphaFoldDB" id="A0A517SDB7"/>
<dbReference type="KEGG" id="ccos:Pan44_21430"/>
<gene>
    <name evidence="3" type="primary">rimK_1</name>
    <name evidence="3" type="ORF">Pan44_21430</name>
</gene>
<dbReference type="EMBL" id="CP036271">
    <property type="protein sequence ID" value="QDT54116.1"/>
    <property type="molecule type" value="Genomic_DNA"/>
</dbReference>
<protein>
    <submittedName>
        <fullName evidence="3">Ribosomal protein S6--L-glutamate ligase</fullName>
    </submittedName>
</protein>
<dbReference type="PANTHER" id="PTHR21621:SF0">
    <property type="entry name" value="BETA-CITRYLGLUTAMATE SYNTHASE B-RELATED"/>
    <property type="match status" value="1"/>
</dbReference>
<dbReference type="PROSITE" id="PS50975">
    <property type="entry name" value="ATP_GRASP"/>
    <property type="match status" value="1"/>
</dbReference>
<dbReference type="GO" id="GO:0009432">
    <property type="term" value="P:SOS response"/>
    <property type="evidence" value="ECO:0007669"/>
    <property type="project" value="TreeGrafter"/>
</dbReference>
<dbReference type="RefSeq" id="WP_145029893.1">
    <property type="nucleotide sequence ID" value="NZ_CP036271.1"/>
</dbReference>
<dbReference type="GO" id="GO:0018169">
    <property type="term" value="F:ribosomal S6-glutamic acid ligase activity"/>
    <property type="evidence" value="ECO:0007669"/>
    <property type="project" value="TreeGrafter"/>
</dbReference>
<keyword evidence="4" id="KW-1185">Reference proteome</keyword>
<dbReference type="GO" id="GO:0046872">
    <property type="term" value="F:metal ion binding"/>
    <property type="evidence" value="ECO:0007669"/>
    <property type="project" value="InterPro"/>
</dbReference>
<organism evidence="3 4">
    <name type="scientific">Caulifigura coniformis</name>
    <dbReference type="NCBI Taxonomy" id="2527983"/>
    <lineage>
        <taxon>Bacteria</taxon>
        <taxon>Pseudomonadati</taxon>
        <taxon>Planctomycetota</taxon>
        <taxon>Planctomycetia</taxon>
        <taxon>Planctomycetales</taxon>
        <taxon>Planctomycetaceae</taxon>
        <taxon>Caulifigura</taxon>
    </lineage>
</organism>
<accession>A0A517SDB7</accession>
<dbReference type="GO" id="GO:0005737">
    <property type="term" value="C:cytoplasm"/>
    <property type="evidence" value="ECO:0007669"/>
    <property type="project" value="TreeGrafter"/>
</dbReference>
<keyword evidence="1" id="KW-0547">Nucleotide-binding</keyword>
<keyword evidence="3" id="KW-0687">Ribonucleoprotein</keyword>